<feature type="region of interest" description="Disordered" evidence="1">
    <location>
        <begin position="414"/>
        <end position="457"/>
    </location>
</feature>
<accession>A0A1I1UJ37</accession>
<name>A0A1I1UJ37_9ACTN</name>
<evidence type="ECO:0000256" key="1">
    <source>
        <dbReference type="SAM" id="MobiDB-lite"/>
    </source>
</evidence>
<dbReference type="EMBL" id="FOMZ01000002">
    <property type="protein sequence ID" value="SFD67980.1"/>
    <property type="molecule type" value="Genomic_DNA"/>
</dbReference>
<dbReference type="InterPro" id="IPR036705">
    <property type="entry name" value="Ribosyl_crysJ1_sf"/>
</dbReference>
<dbReference type="SUPFAM" id="SSF101478">
    <property type="entry name" value="ADP-ribosylglycohydrolase"/>
    <property type="match status" value="2"/>
</dbReference>
<organism evidence="2 3">
    <name type="scientific">Actinopolyspora alba</name>
    <dbReference type="NCBI Taxonomy" id="673379"/>
    <lineage>
        <taxon>Bacteria</taxon>
        <taxon>Bacillati</taxon>
        <taxon>Actinomycetota</taxon>
        <taxon>Actinomycetes</taxon>
        <taxon>Actinopolysporales</taxon>
        <taxon>Actinopolysporaceae</taxon>
        <taxon>Actinopolyspora</taxon>
        <taxon>Actinopolyspora alba group</taxon>
    </lineage>
</organism>
<gene>
    <name evidence="2" type="ORF">SAMN04487819_10250</name>
</gene>
<dbReference type="InterPro" id="IPR005502">
    <property type="entry name" value="Ribosyl_crysJ1"/>
</dbReference>
<dbReference type="Gene3D" id="1.10.4080.10">
    <property type="entry name" value="ADP-ribosylation/Crystallin J1"/>
    <property type="match status" value="2"/>
</dbReference>
<reference evidence="3" key="1">
    <citation type="submission" date="2016-10" db="EMBL/GenBank/DDBJ databases">
        <authorList>
            <person name="Varghese N."/>
            <person name="Submissions S."/>
        </authorList>
    </citation>
    <scope>NUCLEOTIDE SEQUENCE [LARGE SCALE GENOMIC DNA]</scope>
    <source>
        <strain evidence="3">DSM 45004</strain>
    </source>
</reference>
<keyword evidence="2" id="KW-0378">Hydrolase</keyword>
<dbReference type="PANTHER" id="PTHR16222">
    <property type="entry name" value="ADP-RIBOSYLGLYCOHYDROLASE"/>
    <property type="match status" value="1"/>
</dbReference>
<evidence type="ECO:0000313" key="2">
    <source>
        <dbReference type="EMBL" id="SFD67980.1"/>
    </source>
</evidence>
<feature type="compositionally biased region" description="Acidic residues" evidence="1">
    <location>
        <begin position="444"/>
        <end position="457"/>
    </location>
</feature>
<keyword evidence="3" id="KW-1185">Reference proteome</keyword>
<evidence type="ECO:0000313" key="3">
    <source>
        <dbReference type="Proteomes" id="UP000198716"/>
    </source>
</evidence>
<dbReference type="Proteomes" id="UP000198716">
    <property type="component" value="Unassembled WGS sequence"/>
</dbReference>
<proteinExistence type="predicted"/>
<sequence length="825" mass="86864">MTNALDENTLEDDEKRLLTALRARESSRRKRAESDAAADPTTWLVRSWRELVADPAATPLWATGLRYRLAAETASVGKPGSDVSGGLFDVDGFVARSPGRLLGMLYGGALGESVARQDNRGTERTAALLCALDGLIHAHAELRELGRADPLRAVLAGQQHWLRSRGAPVHPPAERHGSTSPRLFRPDDPLLVGSGGGDPVMLTVLARLAPDDTPASPEHPGNDVESAAAVPLGAIAALWAEDDRSAFRLGCEIAAVTHGGARGHLPAGVLAVLVLRLLRGHGLAEAAELAIGLCPDQDIAAELSEAVRLAGFRPAGSLPSAGNLAATADGGTGSGVLAIALRVALSAPEDCVAAIDVAARHGGDATTSAMLCGQLLGALHGPERVNRTGETSPWIGPLLERVVAAAVVEFGPGPADVTPADSPQLADARPPTENLPGASRKEESTEDGTSDWAADDESSVEAAWRPRFVRAVLGCAVGEALGGAVTSDSWREIRDRYGEEGLREYVPAGHPSGRIGSDTQLLLFTLEGTIRAGVSRRTLGGVRRPTRHVQHAYQRWLHTQHLSWPRAAGEFLSTASEPDGWLVGLRGLFQTRSPGRTMMRTLIAFAKGQQAMGSPEEPISDSDGSSALLRAVPAMLWKPRAHETFRVATETAALTHGHPTAWLSAGTLGVVVSRLSRGEGLSEAVDAAVTELGRHPEHEAVTRRIDAARKLAESGIVEPERLERTLGTGFNAAEALAIGLYAALVAEGDFAAGLRTAVNHSGNSGVCGAVTGTLLAMSAEDEIPEHWTHQLELGETVRSLAEDGCLEFGPNPPETPEWFERYPAS</sequence>
<dbReference type="InterPro" id="IPR050792">
    <property type="entry name" value="ADP-ribosylglycohydrolase"/>
</dbReference>
<dbReference type="GO" id="GO:0016787">
    <property type="term" value="F:hydrolase activity"/>
    <property type="evidence" value="ECO:0007669"/>
    <property type="project" value="UniProtKB-KW"/>
</dbReference>
<dbReference type="AlphaFoldDB" id="A0A1I1UJ37"/>
<dbReference type="Pfam" id="PF03747">
    <property type="entry name" value="ADP_ribosyl_GH"/>
    <property type="match status" value="2"/>
</dbReference>
<protein>
    <submittedName>
        <fullName evidence="2">ADP-ribosylglycohydrolase</fullName>
    </submittedName>
</protein>
<feature type="region of interest" description="Disordered" evidence="1">
    <location>
        <begin position="165"/>
        <end position="186"/>
    </location>
</feature>
<dbReference type="PANTHER" id="PTHR16222:SF12">
    <property type="entry name" value="ADP-RIBOSYLGLYCOHYDROLASE-RELATED"/>
    <property type="match status" value="1"/>
</dbReference>